<dbReference type="SUPFAM" id="SSF48498">
    <property type="entry name" value="Tetracyclin repressor-like, C-terminal domain"/>
    <property type="match status" value="1"/>
</dbReference>
<organism evidence="3 4">
    <name type="scientific">Nocardiopsis mangrovi</name>
    <dbReference type="NCBI Taxonomy" id="1179818"/>
    <lineage>
        <taxon>Bacteria</taxon>
        <taxon>Bacillati</taxon>
        <taxon>Actinomycetota</taxon>
        <taxon>Actinomycetes</taxon>
        <taxon>Streptosporangiales</taxon>
        <taxon>Nocardiopsidaceae</taxon>
        <taxon>Nocardiopsis</taxon>
    </lineage>
</organism>
<sequence>MRSAPTRATRRPKARAGAALARLIQAGQADGDIRPDVTVDDIYLLFSTAPTARPPAARARWLTLTLTGLATGARPTWPVKPATGTWSSAPSPPTHGCGGKGSVHQWSGEQKPGAFGSGRCQRA</sequence>
<evidence type="ECO:0000256" key="1">
    <source>
        <dbReference type="SAM" id="MobiDB-lite"/>
    </source>
</evidence>
<name>A0ABV9DU38_9ACTN</name>
<evidence type="ECO:0000313" key="3">
    <source>
        <dbReference type="EMBL" id="MFC4561879.1"/>
    </source>
</evidence>
<evidence type="ECO:0000313" key="4">
    <source>
        <dbReference type="Proteomes" id="UP001595923"/>
    </source>
</evidence>
<dbReference type="Pfam" id="PF21597">
    <property type="entry name" value="TetR_C_43"/>
    <property type="match status" value="1"/>
</dbReference>
<evidence type="ECO:0000259" key="2">
    <source>
        <dbReference type="Pfam" id="PF21597"/>
    </source>
</evidence>
<accession>A0ABV9DU38</accession>
<reference evidence="4" key="1">
    <citation type="journal article" date="2019" name="Int. J. Syst. Evol. Microbiol.">
        <title>The Global Catalogue of Microorganisms (GCM) 10K type strain sequencing project: providing services to taxonomists for standard genome sequencing and annotation.</title>
        <authorList>
            <consortium name="The Broad Institute Genomics Platform"/>
            <consortium name="The Broad Institute Genome Sequencing Center for Infectious Disease"/>
            <person name="Wu L."/>
            <person name="Ma J."/>
        </authorList>
    </citation>
    <scope>NUCLEOTIDE SEQUENCE [LARGE SCALE GENOMIC DNA]</scope>
    <source>
        <strain evidence="4">XZYJ18</strain>
    </source>
</reference>
<proteinExistence type="predicted"/>
<comment type="caution">
    <text evidence="3">The sequence shown here is derived from an EMBL/GenBank/DDBJ whole genome shotgun (WGS) entry which is preliminary data.</text>
</comment>
<feature type="region of interest" description="Disordered" evidence="1">
    <location>
        <begin position="72"/>
        <end position="123"/>
    </location>
</feature>
<protein>
    <recommendedName>
        <fullName evidence="2">Transcriptional regulator SbtR-like C-terminal domain-containing protein</fullName>
    </recommendedName>
</protein>
<dbReference type="InterPro" id="IPR049445">
    <property type="entry name" value="TetR_SbtR-like_C"/>
</dbReference>
<keyword evidence="4" id="KW-1185">Reference proteome</keyword>
<dbReference type="RefSeq" id="WP_378572561.1">
    <property type="nucleotide sequence ID" value="NZ_JBHSFQ010000005.1"/>
</dbReference>
<dbReference type="Gene3D" id="1.10.357.10">
    <property type="entry name" value="Tetracycline Repressor, domain 2"/>
    <property type="match status" value="1"/>
</dbReference>
<dbReference type="EMBL" id="JBHSFQ010000005">
    <property type="protein sequence ID" value="MFC4561879.1"/>
    <property type="molecule type" value="Genomic_DNA"/>
</dbReference>
<gene>
    <name evidence="3" type="ORF">ACFO4E_08415</name>
</gene>
<feature type="domain" description="Transcriptional regulator SbtR-like C-terminal" evidence="2">
    <location>
        <begin position="8"/>
        <end position="70"/>
    </location>
</feature>
<dbReference type="InterPro" id="IPR036271">
    <property type="entry name" value="Tet_transcr_reg_TetR-rel_C_sf"/>
</dbReference>
<dbReference type="Proteomes" id="UP001595923">
    <property type="component" value="Unassembled WGS sequence"/>
</dbReference>